<feature type="chain" id="PRO_5001626962" description="RdlA protein" evidence="2">
    <location>
        <begin position="26"/>
        <end position="117"/>
    </location>
</feature>
<gene>
    <name evidence="3" type="ORF">DV20_21765</name>
</gene>
<protein>
    <recommendedName>
        <fullName evidence="5">RdlA protein</fullName>
    </recommendedName>
</protein>
<dbReference type="OrthoDB" id="3627717at2"/>
<evidence type="ECO:0000313" key="4">
    <source>
        <dbReference type="Proteomes" id="UP000027345"/>
    </source>
</evidence>
<comment type="caution">
    <text evidence="3">The sequence shown here is derived from an EMBL/GenBank/DDBJ whole genome shotgun (WGS) entry which is preliminary data.</text>
</comment>
<evidence type="ECO:0000313" key="3">
    <source>
        <dbReference type="EMBL" id="KDN20118.1"/>
    </source>
</evidence>
<dbReference type="EMBL" id="JMQI01000046">
    <property type="protein sequence ID" value="KDN20118.1"/>
    <property type="molecule type" value="Genomic_DNA"/>
</dbReference>
<keyword evidence="4" id="KW-1185">Reference proteome</keyword>
<keyword evidence="2" id="KW-0732">Signal</keyword>
<dbReference type="RefSeq" id="WP_043783003.1">
    <property type="nucleotide sequence ID" value="NZ_JMQI01000046.1"/>
</dbReference>
<evidence type="ECO:0000256" key="1">
    <source>
        <dbReference type="SAM" id="MobiDB-lite"/>
    </source>
</evidence>
<name>A0A066U7D4_9PSEU</name>
<sequence length="117" mass="11526">MIKQLGFVATALAAGMAVLGGSASATDVSVAGHPVDTSDQFGLVGNVQNLDAVHNLNVVGGVCENDINVLGVQVPIHDSLNGIGVPVLSPGEHDAEGENPDNCAAGEIADGGTAQGN</sequence>
<evidence type="ECO:0008006" key="5">
    <source>
        <dbReference type="Google" id="ProtNLM"/>
    </source>
</evidence>
<evidence type="ECO:0000256" key="2">
    <source>
        <dbReference type="SAM" id="SignalP"/>
    </source>
</evidence>
<feature type="signal peptide" evidence="2">
    <location>
        <begin position="1"/>
        <end position="25"/>
    </location>
</feature>
<reference evidence="3 4" key="1">
    <citation type="submission" date="2014-05" db="EMBL/GenBank/DDBJ databases">
        <title>Draft genome sequence of Amycolatopsis rifamycinica DSM 46095.</title>
        <authorList>
            <person name="Lal R."/>
            <person name="Saxena A."/>
            <person name="Kumari R."/>
            <person name="Mukherjee U."/>
            <person name="Singh P."/>
            <person name="Sangwan N."/>
            <person name="Mahato N.K."/>
        </authorList>
    </citation>
    <scope>NUCLEOTIDE SEQUENCE [LARGE SCALE GENOMIC DNA]</scope>
    <source>
        <strain evidence="3 4">DSM 46095</strain>
    </source>
</reference>
<proteinExistence type="predicted"/>
<dbReference type="Proteomes" id="UP000027345">
    <property type="component" value="Unassembled WGS sequence"/>
</dbReference>
<feature type="region of interest" description="Disordered" evidence="1">
    <location>
        <begin position="89"/>
        <end position="117"/>
    </location>
</feature>
<accession>A0A066U7D4</accession>
<dbReference type="AlphaFoldDB" id="A0A066U7D4"/>
<organism evidence="3 4">
    <name type="scientific">Amycolatopsis rifamycinica</name>
    <dbReference type="NCBI Taxonomy" id="287986"/>
    <lineage>
        <taxon>Bacteria</taxon>
        <taxon>Bacillati</taxon>
        <taxon>Actinomycetota</taxon>
        <taxon>Actinomycetes</taxon>
        <taxon>Pseudonocardiales</taxon>
        <taxon>Pseudonocardiaceae</taxon>
        <taxon>Amycolatopsis</taxon>
    </lineage>
</organism>